<dbReference type="EMBL" id="AP024145">
    <property type="protein sequence ID" value="BCM82934.1"/>
    <property type="molecule type" value="Genomic_DNA"/>
</dbReference>
<name>A0A8H8WRD7_9HYPH</name>
<evidence type="ECO:0000313" key="3">
    <source>
        <dbReference type="Proteomes" id="UP000663508"/>
    </source>
</evidence>
<dbReference type="KEGG" id="mind:mvi_13950"/>
<gene>
    <name evidence="2" type="ORF">mvi_13950</name>
</gene>
<dbReference type="Proteomes" id="UP000663508">
    <property type="component" value="Chromosome"/>
</dbReference>
<organism evidence="2 3">
    <name type="scientific">Methylobacterium indicum</name>
    <dbReference type="NCBI Taxonomy" id="1775910"/>
    <lineage>
        <taxon>Bacteria</taxon>
        <taxon>Pseudomonadati</taxon>
        <taxon>Pseudomonadota</taxon>
        <taxon>Alphaproteobacteria</taxon>
        <taxon>Hyphomicrobiales</taxon>
        <taxon>Methylobacteriaceae</taxon>
        <taxon>Methylobacterium</taxon>
    </lineage>
</organism>
<accession>A0A8H8WRD7</accession>
<reference evidence="2" key="1">
    <citation type="submission" date="2020-11" db="EMBL/GenBank/DDBJ databases">
        <title>Complete genome sequence of a novel pathogenic Methylobacterium strain isolated from rice in Vietnam.</title>
        <authorList>
            <person name="Lai K."/>
            <person name="Okazaki S."/>
            <person name="Higashi K."/>
            <person name="Mori H."/>
            <person name="Toyoda A."/>
            <person name="Kurokawa K."/>
        </authorList>
    </citation>
    <scope>NUCLEOTIDE SEQUENCE</scope>
    <source>
        <strain evidence="2">VL1</strain>
    </source>
</reference>
<sequence>MQPAGFRGRVGPAPAEAEAGRAGMRLPVLRSTLAREEARGLLPAPEKVGTRAGETESQQGEGESDVADRLERAPAVTAEL</sequence>
<dbReference type="AlphaFoldDB" id="A0A8H8WRD7"/>
<evidence type="ECO:0000256" key="1">
    <source>
        <dbReference type="SAM" id="MobiDB-lite"/>
    </source>
</evidence>
<protein>
    <submittedName>
        <fullName evidence="2">Uncharacterized protein</fullName>
    </submittedName>
</protein>
<feature type="region of interest" description="Disordered" evidence="1">
    <location>
        <begin position="1"/>
        <end position="23"/>
    </location>
</feature>
<feature type="compositionally biased region" description="Low complexity" evidence="1">
    <location>
        <begin position="9"/>
        <end position="23"/>
    </location>
</feature>
<proteinExistence type="predicted"/>
<feature type="region of interest" description="Disordered" evidence="1">
    <location>
        <begin position="36"/>
        <end position="80"/>
    </location>
</feature>
<evidence type="ECO:0000313" key="2">
    <source>
        <dbReference type="EMBL" id="BCM82934.1"/>
    </source>
</evidence>